<name>A0A2C9M0W9_BIOGL</name>
<reference evidence="11" key="1">
    <citation type="submission" date="2020-05" db="UniProtKB">
        <authorList>
            <consortium name="EnsemblMetazoa"/>
        </authorList>
    </citation>
    <scope>IDENTIFICATION</scope>
    <source>
        <strain evidence="11">BB02</strain>
    </source>
</reference>
<evidence type="ECO:0000256" key="6">
    <source>
        <dbReference type="ARBA" id="ARBA00022968"/>
    </source>
</evidence>
<evidence type="ECO:0000256" key="10">
    <source>
        <dbReference type="RuleBase" id="RU363063"/>
    </source>
</evidence>
<evidence type="ECO:0000256" key="1">
    <source>
        <dbReference type="ARBA" id="ARBA00004323"/>
    </source>
</evidence>
<dbReference type="STRING" id="6526.A0A2C9M0W9"/>
<organism evidence="11 12">
    <name type="scientific">Biomphalaria glabrata</name>
    <name type="common">Bloodfluke planorb</name>
    <name type="synonym">Freshwater snail</name>
    <dbReference type="NCBI Taxonomy" id="6526"/>
    <lineage>
        <taxon>Eukaryota</taxon>
        <taxon>Metazoa</taxon>
        <taxon>Spiralia</taxon>
        <taxon>Lophotrochozoa</taxon>
        <taxon>Mollusca</taxon>
        <taxon>Gastropoda</taxon>
        <taxon>Heterobranchia</taxon>
        <taxon>Euthyneura</taxon>
        <taxon>Panpulmonata</taxon>
        <taxon>Hygrophila</taxon>
        <taxon>Lymnaeoidea</taxon>
        <taxon>Planorbidae</taxon>
        <taxon>Biomphalaria</taxon>
    </lineage>
</organism>
<dbReference type="KEGG" id="bgt:106078443"/>
<dbReference type="AlphaFoldDB" id="A0A2C9M0W9"/>
<feature type="transmembrane region" description="Helical" evidence="10">
    <location>
        <begin position="6"/>
        <end position="28"/>
    </location>
</feature>
<dbReference type="GO" id="GO:0016758">
    <property type="term" value="F:hexosyltransferase activity"/>
    <property type="evidence" value="ECO:0007669"/>
    <property type="project" value="InterPro"/>
</dbReference>
<keyword evidence="4" id="KW-0808">Transferase</keyword>
<evidence type="ECO:0000256" key="2">
    <source>
        <dbReference type="ARBA" id="ARBA00008661"/>
    </source>
</evidence>
<keyword evidence="9 10" id="KW-0472">Membrane</keyword>
<dbReference type="GO" id="GO:0006493">
    <property type="term" value="P:protein O-linked glycosylation"/>
    <property type="evidence" value="ECO:0007669"/>
    <property type="project" value="TreeGrafter"/>
</dbReference>
<dbReference type="EC" id="2.4.1.-" evidence="10"/>
<keyword evidence="5 10" id="KW-0812">Transmembrane</keyword>
<dbReference type="OrthoDB" id="2139606at2759"/>
<evidence type="ECO:0000256" key="4">
    <source>
        <dbReference type="ARBA" id="ARBA00022679"/>
    </source>
</evidence>
<dbReference type="InterPro" id="IPR002659">
    <property type="entry name" value="Glyco_trans_31"/>
</dbReference>
<dbReference type="VEuPathDB" id="VectorBase:BGLB037110"/>
<sequence>MFKTKLTIGLVLSATICLSLFNMVIILLSTHHRSNTVKGLRVGDNGQVELDLAGILMPGDAPTDAFLKDPIINKHDYKYIHNPSGLCQNRTINLLVGVVSTPKNFWQRKRGRRFGNADDGIIVVFVLGMADSNGLQRRVNQEFKHHNDVLQSAIVETPRNLSLKTVALLKWASTHCSGAKFVLKKDDDVELEPYSILNALRRKYERFQNFIMGNSKYLVEGPIRQEVSKYYTSYAEYGEPFFPMFVHGPAYGFPMKTVEILYQVSLRTKLFWLEDVYVTGICAKKANIPVFFDIRFIYEHVGIDMI</sequence>
<keyword evidence="3 10" id="KW-0328">Glycosyltransferase</keyword>
<dbReference type="EnsemblMetazoa" id="BGLB037110-RA">
    <property type="protein sequence ID" value="BGLB037110-PA"/>
    <property type="gene ID" value="BGLB037110"/>
</dbReference>
<evidence type="ECO:0000256" key="8">
    <source>
        <dbReference type="ARBA" id="ARBA00023034"/>
    </source>
</evidence>
<evidence type="ECO:0000256" key="5">
    <source>
        <dbReference type="ARBA" id="ARBA00022692"/>
    </source>
</evidence>
<keyword evidence="8 10" id="KW-0333">Golgi apparatus</keyword>
<dbReference type="PANTHER" id="PTHR11214:SF314">
    <property type="entry name" value="HEXOSYLTRANSFERASE"/>
    <property type="match status" value="1"/>
</dbReference>
<evidence type="ECO:0000256" key="9">
    <source>
        <dbReference type="ARBA" id="ARBA00023136"/>
    </source>
</evidence>
<dbReference type="RefSeq" id="XP_013094755.2">
    <property type="nucleotide sequence ID" value="XM_013239301.2"/>
</dbReference>
<proteinExistence type="inferred from homology"/>
<gene>
    <name evidence="11" type="primary">106078443</name>
</gene>
<keyword evidence="7 10" id="KW-1133">Transmembrane helix</keyword>
<evidence type="ECO:0000313" key="11">
    <source>
        <dbReference type="EnsemblMetazoa" id="BGLB037110-PA"/>
    </source>
</evidence>
<dbReference type="PANTHER" id="PTHR11214">
    <property type="entry name" value="BETA-1,3-N-ACETYLGLUCOSAMINYLTRANSFERASE"/>
    <property type="match status" value="1"/>
</dbReference>
<evidence type="ECO:0000256" key="3">
    <source>
        <dbReference type="ARBA" id="ARBA00022676"/>
    </source>
</evidence>
<dbReference type="VEuPathDB" id="VectorBase:BGLAX_048121"/>
<dbReference type="Gene3D" id="3.90.550.50">
    <property type="match status" value="1"/>
</dbReference>
<comment type="similarity">
    <text evidence="2 10">Belongs to the glycosyltransferase 31 family.</text>
</comment>
<evidence type="ECO:0000256" key="7">
    <source>
        <dbReference type="ARBA" id="ARBA00022989"/>
    </source>
</evidence>
<evidence type="ECO:0000313" key="12">
    <source>
        <dbReference type="Proteomes" id="UP000076420"/>
    </source>
</evidence>
<protein>
    <recommendedName>
        <fullName evidence="10">Hexosyltransferase</fullName>
        <ecNumber evidence="10">2.4.1.-</ecNumber>
    </recommendedName>
</protein>
<dbReference type="Pfam" id="PF01762">
    <property type="entry name" value="Galactosyl_T"/>
    <property type="match status" value="1"/>
</dbReference>
<accession>A0A2C9M0W9</accession>
<dbReference type="Proteomes" id="UP000076420">
    <property type="component" value="Unassembled WGS sequence"/>
</dbReference>
<comment type="subcellular location">
    <subcellularLocation>
        <location evidence="1 10">Golgi apparatus membrane</location>
        <topology evidence="1 10">Single-pass type II membrane protein</topology>
    </subcellularLocation>
</comment>
<keyword evidence="6 10" id="KW-0735">Signal-anchor</keyword>
<dbReference type="GO" id="GO:0000139">
    <property type="term" value="C:Golgi membrane"/>
    <property type="evidence" value="ECO:0007669"/>
    <property type="project" value="UniProtKB-SubCell"/>
</dbReference>